<gene>
    <name evidence="3" type="ORF">CTI12_AA535300</name>
</gene>
<organism evidence="3 4">
    <name type="scientific">Artemisia annua</name>
    <name type="common">Sweet wormwood</name>
    <dbReference type="NCBI Taxonomy" id="35608"/>
    <lineage>
        <taxon>Eukaryota</taxon>
        <taxon>Viridiplantae</taxon>
        <taxon>Streptophyta</taxon>
        <taxon>Embryophyta</taxon>
        <taxon>Tracheophyta</taxon>
        <taxon>Spermatophyta</taxon>
        <taxon>Magnoliopsida</taxon>
        <taxon>eudicotyledons</taxon>
        <taxon>Gunneridae</taxon>
        <taxon>Pentapetalae</taxon>
        <taxon>asterids</taxon>
        <taxon>campanulids</taxon>
        <taxon>Asterales</taxon>
        <taxon>Asteraceae</taxon>
        <taxon>Asteroideae</taxon>
        <taxon>Anthemideae</taxon>
        <taxon>Artemisiinae</taxon>
        <taxon>Artemisia</taxon>
    </lineage>
</organism>
<reference evidence="3 4" key="1">
    <citation type="journal article" date="2018" name="Mol. Plant">
        <title>The genome of Artemisia annua provides insight into the evolution of Asteraceae family and artemisinin biosynthesis.</title>
        <authorList>
            <person name="Shen Q."/>
            <person name="Zhang L."/>
            <person name="Liao Z."/>
            <person name="Wang S."/>
            <person name="Yan T."/>
            <person name="Shi P."/>
            <person name="Liu M."/>
            <person name="Fu X."/>
            <person name="Pan Q."/>
            <person name="Wang Y."/>
            <person name="Lv Z."/>
            <person name="Lu X."/>
            <person name="Zhang F."/>
            <person name="Jiang W."/>
            <person name="Ma Y."/>
            <person name="Chen M."/>
            <person name="Hao X."/>
            <person name="Li L."/>
            <person name="Tang Y."/>
            <person name="Lv G."/>
            <person name="Zhou Y."/>
            <person name="Sun X."/>
            <person name="Brodelius P.E."/>
            <person name="Rose J.K.C."/>
            <person name="Tang K."/>
        </authorList>
    </citation>
    <scope>NUCLEOTIDE SEQUENCE [LARGE SCALE GENOMIC DNA]</scope>
    <source>
        <strain evidence="4">cv. Huhao1</strain>
        <tissue evidence="3">Leaf</tissue>
    </source>
</reference>
<dbReference type="InterPro" id="IPR025398">
    <property type="entry name" value="DUF4371"/>
</dbReference>
<evidence type="ECO:0000259" key="2">
    <source>
        <dbReference type="SMART" id="SM00597"/>
    </source>
</evidence>
<sequence>MWNFKNLIMDFVYNGKRMELRGAQKAMLQWMSGKRVSKENDEQQVEGIDDEIQESKRQKGSTSGPVIDPDTCNEQPSEIPQANINEVDDSSLERDPTKRLKMWKYPVAAREQVRLAYISLGVYQPKLEEYKPRGPKNNLRRFKFAWFGMFPNWLEYSPTTHKAYCFLCYLYKDKPNEQSGHSAFSCEGFDNWKKVNDGNNCPLLKHIKFSTHKKAFVFATNLVNQEAHIENFIEKQSEKQKRKNRLRLKGTIDVVRWLTYQACALRGHDESSNSKNQGNFLELLKLLASYNDEFANVILANAPGNSKYTSSDIQQEVLSIMANKVRRYIREEVGDSWFCIMVDESRDESKKEQMAIVLRFVDAKGVIRERFLDLVHVTDTVAATLKVSLWNSLLNHNFDTGKIRGQGYDGASNMSGEWNGLEALVRQYSPYAYYVHYFAHRLQLALVCVSKEVDPVHQFFEYLAFVINVVCASSKRHDELQKAKAIEIKKLLELGEIKSGKGQNQVGTLRMAGDTRWGSHFKSIFSLVNMFDVTKAVLKGIMDDTTRNTRAQREDASMAYSYLKSFEFVFVLHMMKEVMQKTDTLCQGLQKKSQNILNAMDLVSATKMPDMSAPYRSTRYRPRKKDLHVTFEHFYRVDLFMGTLDKQIHELDCRFSEQSIELLSLGATLCSNEINIDHIVLLVEKYYPTDFTEQERNQLRCQLETFQVQRINNAKLSEVATLFDLCQTLVETGKNSMYDLVERVCRLLLTLPVSTATTERGFSAMKIFKNRLRNKMSDQNLANSMVIYIEKEIANKFDAESIIEEFKALKGRKVEL</sequence>
<dbReference type="InterPro" id="IPR055298">
    <property type="entry name" value="AtLOH3-like"/>
</dbReference>
<dbReference type="GO" id="GO:0046983">
    <property type="term" value="F:protein dimerization activity"/>
    <property type="evidence" value="ECO:0007669"/>
    <property type="project" value="InterPro"/>
</dbReference>
<accession>A0A2U1L2N2</accession>
<feature type="compositionally biased region" description="Polar residues" evidence="1">
    <location>
        <begin position="72"/>
        <end position="84"/>
    </location>
</feature>
<proteinExistence type="predicted"/>
<dbReference type="Proteomes" id="UP000245207">
    <property type="component" value="Unassembled WGS sequence"/>
</dbReference>
<feature type="compositionally biased region" description="Acidic residues" evidence="1">
    <location>
        <begin position="42"/>
        <end position="52"/>
    </location>
</feature>
<dbReference type="InterPro" id="IPR008906">
    <property type="entry name" value="HATC_C_dom"/>
</dbReference>
<dbReference type="AlphaFoldDB" id="A0A2U1L2N2"/>
<protein>
    <submittedName>
        <fullName evidence="3">Zinc finger MYM-type protein 1</fullName>
    </submittedName>
</protein>
<keyword evidence="4" id="KW-1185">Reference proteome</keyword>
<dbReference type="EMBL" id="PKPP01011922">
    <property type="protein sequence ID" value="PWA43272.1"/>
    <property type="molecule type" value="Genomic_DNA"/>
</dbReference>
<evidence type="ECO:0000256" key="1">
    <source>
        <dbReference type="SAM" id="MobiDB-lite"/>
    </source>
</evidence>
<dbReference type="InterPro" id="IPR012337">
    <property type="entry name" value="RNaseH-like_sf"/>
</dbReference>
<dbReference type="Pfam" id="PF05699">
    <property type="entry name" value="Dimer_Tnp_hAT"/>
    <property type="match status" value="1"/>
</dbReference>
<evidence type="ECO:0000313" key="3">
    <source>
        <dbReference type="EMBL" id="PWA43272.1"/>
    </source>
</evidence>
<evidence type="ECO:0000313" key="4">
    <source>
        <dbReference type="Proteomes" id="UP000245207"/>
    </source>
</evidence>
<dbReference type="SUPFAM" id="SSF53098">
    <property type="entry name" value="Ribonuclease H-like"/>
    <property type="match status" value="1"/>
</dbReference>
<dbReference type="PANTHER" id="PTHR11697:SF230">
    <property type="entry name" value="ZINC FINGER, MYM DOMAIN CONTAINING 1"/>
    <property type="match status" value="1"/>
</dbReference>
<dbReference type="OrthoDB" id="1922832at2759"/>
<dbReference type="PANTHER" id="PTHR11697">
    <property type="entry name" value="GENERAL TRANSCRIPTION FACTOR 2-RELATED ZINC FINGER PROTEIN"/>
    <property type="match status" value="1"/>
</dbReference>
<feature type="domain" description="TTF-type" evidence="2">
    <location>
        <begin position="138"/>
        <end position="235"/>
    </location>
</feature>
<dbReference type="STRING" id="35608.A0A2U1L2N2"/>
<name>A0A2U1L2N2_ARTAN</name>
<dbReference type="InterPro" id="IPR006580">
    <property type="entry name" value="Znf_TTF"/>
</dbReference>
<comment type="caution">
    <text evidence="3">The sequence shown here is derived from an EMBL/GenBank/DDBJ whole genome shotgun (WGS) entry which is preliminary data.</text>
</comment>
<dbReference type="Pfam" id="PF14291">
    <property type="entry name" value="DUF4371"/>
    <property type="match status" value="1"/>
</dbReference>
<dbReference type="SMART" id="SM00597">
    <property type="entry name" value="ZnF_TTF"/>
    <property type="match status" value="1"/>
</dbReference>
<feature type="region of interest" description="Disordered" evidence="1">
    <location>
        <begin position="34"/>
        <end position="91"/>
    </location>
</feature>